<accession>A0A9W7SQG5</accession>
<evidence type="ECO:0000313" key="3">
    <source>
        <dbReference type="Proteomes" id="UP001138500"/>
    </source>
</evidence>
<name>A0A9W7SQG5_9PEZI</name>
<comment type="caution">
    <text evidence="2">The sequence shown here is derived from an EMBL/GenBank/DDBJ whole genome shotgun (WGS) entry which is preliminary data.</text>
</comment>
<organism evidence="2 3">
    <name type="scientific">Teratosphaeria destructans</name>
    <dbReference type="NCBI Taxonomy" id="418781"/>
    <lineage>
        <taxon>Eukaryota</taxon>
        <taxon>Fungi</taxon>
        <taxon>Dikarya</taxon>
        <taxon>Ascomycota</taxon>
        <taxon>Pezizomycotina</taxon>
        <taxon>Dothideomycetes</taxon>
        <taxon>Dothideomycetidae</taxon>
        <taxon>Mycosphaerellales</taxon>
        <taxon>Teratosphaeriaceae</taxon>
        <taxon>Teratosphaeria</taxon>
    </lineage>
</organism>
<reference evidence="2 3" key="1">
    <citation type="journal article" date="2018" name="IMA Fungus">
        <title>IMA Genome-F 10: Nine draft genome sequences of Claviceps purpurea s.lat., including C. arundinis, C. humidiphila, and C. cf. spartinae, pseudomolecules for the pitch canker pathogen Fusarium circinatum, draft genome of Davidsoniella eucalypti, Grosmannia galeiformis, Quambalaria eucalypti, and Teratosphaeria destructans.</title>
        <authorList>
            <person name="Wingfield B.D."/>
            <person name="Liu M."/>
            <person name="Nguyen H.D."/>
            <person name="Lane F.A."/>
            <person name="Morgan S.W."/>
            <person name="De Vos L."/>
            <person name="Wilken P.M."/>
            <person name="Duong T.A."/>
            <person name="Aylward J."/>
            <person name="Coetzee M.P."/>
            <person name="Dadej K."/>
            <person name="De Beer Z.W."/>
            <person name="Findlay W."/>
            <person name="Havenga M."/>
            <person name="Kolarik M."/>
            <person name="Menzies J.G."/>
            <person name="Naidoo K."/>
            <person name="Pochopski O."/>
            <person name="Shoukouhi P."/>
            <person name="Santana Q.C."/>
            <person name="Seifert K.A."/>
            <person name="Soal N."/>
            <person name="Steenkamp E.T."/>
            <person name="Tatham C.T."/>
            <person name="van der Nest M.A."/>
            <person name="Wingfield M.J."/>
        </authorList>
    </citation>
    <scope>NUCLEOTIDE SEQUENCE [LARGE SCALE GENOMIC DNA]</scope>
    <source>
        <strain evidence="2">CMW44962</strain>
    </source>
</reference>
<evidence type="ECO:0000313" key="2">
    <source>
        <dbReference type="EMBL" id="KAH9826724.1"/>
    </source>
</evidence>
<feature type="compositionally biased region" description="Polar residues" evidence="1">
    <location>
        <begin position="108"/>
        <end position="123"/>
    </location>
</feature>
<feature type="region of interest" description="Disordered" evidence="1">
    <location>
        <begin position="103"/>
        <end position="141"/>
    </location>
</feature>
<gene>
    <name evidence="2" type="ORF">Tdes44962_MAKER09983</name>
</gene>
<dbReference type="Proteomes" id="UP001138500">
    <property type="component" value="Unassembled WGS sequence"/>
</dbReference>
<reference evidence="2 3" key="2">
    <citation type="journal article" date="2021" name="Curr. Genet.">
        <title>Genetic response to nitrogen starvation in the aggressive Eucalyptus foliar pathogen Teratosphaeria destructans.</title>
        <authorList>
            <person name="Havenga M."/>
            <person name="Wingfield B.D."/>
            <person name="Wingfield M.J."/>
            <person name="Dreyer L.L."/>
            <person name="Roets F."/>
            <person name="Aylward J."/>
        </authorList>
    </citation>
    <scope>NUCLEOTIDE SEQUENCE [LARGE SCALE GENOMIC DNA]</scope>
    <source>
        <strain evidence="2">CMW44962</strain>
    </source>
</reference>
<proteinExistence type="predicted"/>
<protein>
    <submittedName>
        <fullName evidence="2">Uncharacterized protein</fullName>
    </submittedName>
</protein>
<evidence type="ECO:0000256" key="1">
    <source>
        <dbReference type="SAM" id="MobiDB-lite"/>
    </source>
</evidence>
<sequence length="141" mass="15286">MAKQYSVNRGSSSVGGLRVLAWRIWKSFASNSPRASFDKRPRSMPDVPLSRPWTGLRVVVDGVCAALSTKRRNNVCTSAGRVTRSGSVCENSATAAAAYSDSTPSDFTAATTSSWTNSGSCRSRASRTRPFRHSGWMMSRT</sequence>
<dbReference type="EMBL" id="RIBY02001963">
    <property type="protein sequence ID" value="KAH9826724.1"/>
    <property type="molecule type" value="Genomic_DNA"/>
</dbReference>
<keyword evidence="3" id="KW-1185">Reference proteome</keyword>
<dbReference type="AlphaFoldDB" id="A0A9W7SQG5"/>